<comment type="similarity">
    <text evidence="1">Belongs to the NAD(P)-dependent epimerase/dehydratase family.</text>
</comment>
<evidence type="ECO:0000256" key="2">
    <source>
        <dbReference type="ARBA" id="ARBA00023027"/>
    </source>
</evidence>
<dbReference type="InterPro" id="IPR036291">
    <property type="entry name" value="NAD(P)-bd_dom_sf"/>
</dbReference>
<sequence>MSVTTNLCISSCVEFVGRSQSPRKRNSASSSFSNSPYPSSTATISISRSFKFTSAAQNRSLVSFPMTTPVAVKVNASATVGVQLVSFARINANAFAEGVPDNKLEASSTGTVGATDLLIVGPGVLGRIVAEKWREEYPGSQIHGQTLTSDHHDELTKMGICPSLKGTQLTHKFPYVIFCAPPYGNPDYPGEVREATLNWNGEGSFLFTSSSAPYDCSDNGSCDEDTPVVPIGRSPRTDNLLKAEKVALEAGGCVVRLAGLYISFLVWVLNRIVTIKFLDAASLSITILKKKLRGRIFLGCDNHPLSRQELMELVNKSGKFSKKFEAFTGTTDPLGKKLNNSKTRAELGWEPKYPSFAQFLESL</sequence>
<reference evidence="4" key="1">
    <citation type="submission" date="2020-06" db="EMBL/GenBank/DDBJ databases">
        <authorList>
            <person name="Li T."/>
            <person name="Hu X."/>
            <person name="Zhang T."/>
            <person name="Song X."/>
            <person name="Zhang H."/>
            <person name="Dai N."/>
            <person name="Sheng W."/>
            <person name="Hou X."/>
            <person name="Wei L."/>
        </authorList>
    </citation>
    <scope>NUCLEOTIDE SEQUENCE</scope>
    <source>
        <strain evidence="4">G02</strain>
        <tissue evidence="4">Leaf</tissue>
    </source>
</reference>
<dbReference type="AlphaFoldDB" id="A0AAW2S989"/>
<dbReference type="Gene3D" id="3.40.50.720">
    <property type="entry name" value="NAD(P)-binding Rossmann-like Domain"/>
    <property type="match status" value="2"/>
</dbReference>
<proteinExistence type="inferred from homology"/>
<reference evidence="4" key="2">
    <citation type="journal article" date="2024" name="Plant">
        <title>Genomic evolution and insights into agronomic trait innovations of Sesamum species.</title>
        <authorList>
            <person name="Miao H."/>
            <person name="Wang L."/>
            <person name="Qu L."/>
            <person name="Liu H."/>
            <person name="Sun Y."/>
            <person name="Le M."/>
            <person name="Wang Q."/>
            <person name="Wei S."/>
            <person name="Zheng Y."/>
            <person name="Lin W."/>
            <person name="Duan Y."/>
            <person name="Cao H."/>
            <person name="Xiong S."/>
            <person name="Wang X."/>
            <person name="Wei L."/>
            <person name="Li C."/>
            <person name="Ma Q."/>
            <person name="Ju M."/>
            <person name="Zhao R."/>
            <person name="Li G."/>
            <person name="Mu C."/>
            <person name="Tian Q."/>
            <person name="Mei H."/>
            <person name="Zhang T."/>
            <person name="Gao T."/>
            <person name="Zhang H."/>
        </authorList>
    </citation>
    <scope>NUCLEOTIDE SEQUENCE</scope>
    <source>
        <strain evidence="4">G02</strain>
    </source>
</reference>
<name>A0AAW2S989_SESRA</name>
<accession>A0AAW2S989</accession>
<evidence type="ECO:0000256" key="3">
    <source>
        <dbReference type="ARBA" id="ARBA00023235"/>
    </source>
</evidence>
<organism evidence="4">
    <name type="scientific">Sesamum radiatum</name>
    <name type="common">Black benniseed</name>
    <dbReference type="NCBI Taxonomy" id="300843"/>
    <lineage>
        <taxon>Eukaryota</taxon>
        <taxon>Viridiplantae</taxon>
        <taxon>Streptophyta</taxon>
        <taxon>Embryophyta</taxon>
        <taxon>Tracheophyta</taxon>
        <taxon>Spermatophyta</taxon>
        <taxon>Magnoliopsida</taxon>
        <taxon>eudicotyledons</taxon>
        <taxon>Gunneridae</taxon>
        <taxon>Pentapetalae</taxon>
        <taxon>asterids</taxon>
        <taxon>lamiids</taxon>
        <taxon>Lamiales</taxon>
        <taxon>Pedaliaceae</taxon>
        <taxon>Sesamum</taxon>
    </lineage>
</organism>
<keyword evidence="2" id="KW-0520">NAD</keyword>
<keyword evidence="3" id="KW-0413">Isomerase</keyword>
<comment type="caution">
    <text evidence="4">The sequence shown here is derived from an EMBL/GenBank/DDBJ whole genome shotgun (WGS) entry which is preliminary data.</text>
</comment>
<dbReference type="EMBL" id="JACGWJ010000011">
    <property type="protein sequence ID" value="KAL0388699.1"/>
    <property type="molecule type" value="Genomic_DNA"/>
</dbReference>
<evidence type="ECO:0000313" key="4">
    <source>
        <dbReference type="EMBL" id="KAL0388699.1"/>
    </source>
</evidence>
<dbReference type="PANTHER" id="PTHR43574">
    <property type="entry name" value="EPIMERASE-RELATED"/>
    <property type="match status" value="1"/>
</dbReference>
<dbReference type="SUPFAM" id="SSF51735">
    <property type="entry name" value="NAD(P)-binding Rossmann-fold domains"/>
    <property type="match status" value="1"/>
</dbReference>
<dbReference type="GO" id="GO:0016853">
    <property type="term" value="F:isomerase activity"/>
    <property type="evidence" value="ECO:0007669"/>
    <property type="project" value="UniProtKB-KW"/>
</dbReference>
<protein>
    <recommendedName>
        <fullName evidence="5">NAD(P)-binding Rossmann-fold superfamily protein</fullName>
    </recommendedName>
</protein>
<evidence type="ECO:0008006" key="5">
    <source>
        <dbReference type="Google" id="ProtNLM"/>
    </source>
</evidence>
<gene>
    <name evidence="4" type="ORF">Sradi_2751700</name>
</gene>
<evidence type="ECO:0000256" key="1">
    <source>
        <dbReference type="ARBA" id="ARBA00007637"/>
    </source>
</evidence>